<evidence type="ECO:0000313" key="2">
    <source>
        <dbReference type="EMBL" id="GAU33891.1"/>
    </source>
</evidence>
<proteinExistence type="predicted"/>
<name>A0A2Z6MR55_TRISU</name>
<accession>A0A2Z6MR55</accession>
<dbReference type="EMBL" id="DF973539">
    <property type="protein sequence ID" value="GAU33891.1"/>
    <property type="molecule type" value="Genomic_DNA"/>
</dbReference>
<feature type="transmembrane region" description="Helical" evidence="1">
    <location>
        <begin position="47"/>
        <end position="69"/>
    </location>
</feature>
<organism evidence="2 3">
    <name type="scientific">Trifolium subterraneum</name>
    <name type="common">Subterranean clover</name>
    <dbReference type="NCBI Taxonomy" id="3900"/>
    <lineage>
        <taxon>Eukaryota</taxon>
        <taxon>Viridiplantae</taxon>
        <taxon>Streptophyta</taxon>
        <taxon>Embryophyta</taxon>
        <taxon>Tracheophyta</taxon>
        <taxon>Spermatophyta</taxon>
        <taxon>Magnoliopsida</taxon>
        <taxon>eudicotyledons</taxon>
        <taxon>Gunneridae</taxon>
        <taxon>Pentapetalae</taxon>
        <taxon>rosids</taxon>
        <taxon>fabids</taxon>
        <taxon>Fabales</taxon>
        <taxon>Fabaceae</taxon>
        <taxon>Papilionoideae</taxon>
        <taxon>50 kb inversion clade</taxon>
        <taxon>NPAAA clade</taxon>
        <taxon>Hologalegina</taxon>
        <taxon>IRL clade</taxon>
        <taxon>Trifolieae</taxon>
        <taxon>Trifolium</taxon>
    </lineage>
</organism>
<keyword evidence="1" id="KW-1133">Transmembrane helix</keyword>
<gene>
    <name evidence="2" type="ORF">TSUD_66780</name>
</gene>
<protein>
    <submittedName>
        <fullName evidence="2">Uncharacterized protein</fullName>
    </submittedName>
</protein>
<dbReference type="AlphaFoldDB" id="A0A2Z6MR55"/>
<evidence type="ECO:0000256" key="1">
    <source>
        <dbReference type="SAM" id="Phobius"/>
    </source>
</evidence>
<keyword evidence="1" id="KW-0472">Membrane</keyword>
<keyword evidence="3" id="KW-1185">Reference proteome</keyword>
<evidence type="ECO:0000313" key="3">
    <source>
        <dbReference type="Proteomes" id="UP000242715"/>
    </source>
</evidence>
<sequence>MEEQDTSEFTSGVEVSPIDSRVPITRVLHKRFERWVERSQMSKVRRVFCILVVGVNGGPIFLSFPLLIFTPHF</sequence>
<reference evidence="3" key="1">
    <citation type="journal article" date="2017" name="Front. Plant Sci.">
        <title>Climate Clever Clovers: New Paradigm to Reduce the Environmental Footprint of Ruminants by Breeding Low Methanogenic Forages Utilizing Haplotype Variation.</title>
        <authorList>
            <person name="Kaur P."/>
            <person name="Appels R."/>
            <person name="Bayer P.E."/>
            <person name="Keeble-Gagnere G."/>
            <person name="Wang J."/>
            <person name="Hirakawa H."/>
            <person name="Shirasawa K."/>
            <person name="Vercoe P."/>
            <person name="Stefanova K."/>
            <person name="Durmic Z."/>
            <person name="Nichols P."/>
            <person name="Revell C."/>
            <person name="Isobe S.N."/>
            <person name="Edwards D."/>
            <person name="Erskine W."/>
        </authorList>
    </citation>
    <scope>NUCLEOTIDE SEQUENCE [LARGE SCALE GENOMIC DNA]</scope>
    <source>
        <strain evidence="3">cv. Daliak</strain>
    </source>
</reference>
<dbReference type="Proteomes" id="UP000242715">
    <property type="component" value="Unassembled WGS sequence"/>
</dbReference>
<keyword evidence="1" id="KW-0812">Transmembrane</keyword>